<dbReference type="GO" id="GO:0008757">
    <property type="term" value="F:S-adenosylmethionine-dependent methyltransferase activity"/>
    <property type="evidence" value="ECO:0007669"/>
    <property type="project" value="UniProtKB-ARBA"/>
</dbReference>
<dbReference type="SUPFAM" id="SSF110849">
    <property type="entry name" value="ParB/Sulfiredoxin"/>
    <property type="match status" value="1"/>
</dbReference>
<keyword evidence="3" id="KW-0949">S-adenosyl-L-methionine</keyword>
<dbReference type="PANTHER" id="PTHR12829">
    <property type="entry name" value="N6-ADENOSINE-METHYLTRANSFERASE"/>
    <property type="match status" value="1"/>
</dbReference>
<dbReference type="AlphaFoldDB" id="A0AA41QRI2"/>
<keyword evidence="2" id="KW-0808">Transferase</keyword>
<dbReference type="PROSITE" id="PS51143">
    <property type="entry name" value="MT_A70"/>
    <property type="match status" value="1"/>
</dbReference>
<accession>A0AA41QRI2</accession>
<reference evidence="6" key="1">
    <citation type="submission" date="2022-03" db="EMBL/GenBank/DDBJ databases">
        <title>The complete genome sequence of a Methyloterrigena soli.</title>
        <authorList>
            <person name="Zi Z."/>
        </authorList>
    </citation>
    <scope>NUCLEOTIDE SEQUENCE</scope>
    <source>
        <strain evidence="6">M48</strain>
    </source>
</reference>
<dbReference type="Proteomes" id="UP001156140">
    <property type="component" value="Unassembled WGS sequence"/>
</dbReference>
<sequence>MSLPYHQYANLFPLIEGHEFSELVADIRANGLLDPIVMLDGRILDGRNRFRALLTAGLLSDDDLTSARNGYSNRTFRQFAPEAQGDPLTWVLSKNLRRRHLTPGQLGMLGADIATMRQGERTDRKPDLPAIEGRSEPIQPVSQAQAAQIVGTPVANIERAQAVKKTGAPELVEGVRKGDIAVSAALEIAKLPVTEQLDVLRTADPRALSRIAKERRQEVQLQKRESRQQRQVELAQRLMALPEKKYGVIYADPEWRFQAYSDATGMDRAADNHYPTSALVDLMQRDVRSIAAKDCVLFMWATVPMLIEAICVLDAWGFLLIDRDPETGFLMPDKSRCGYVSHWAWLKQRIITGYWSRGKHEILLIAKRGNPVAPAMGDQLPSWLDDMAIEADATQHSVKPDVFAEWIERLWPDTPKIELNARRKRPGWDVWGLEAPDEPDCAAEPTQSAAHGEGSPQALPDQYQAKASTGNDATDAVIEGPLDSVAGEASRASVGAVSDATPFRSTPESDAVIRAAYEAGALDLAALAEQLGATKLQVRRRANQLGLGSRERQRAAASAFNKRRNQTGGVQ</sequence>
<dbReference type="InterPro" id="IPR036086">
    <property type="entry name" value="ParB/Sulfiredoxin_sf"/>
</dbReference>
<dbReference type="GO" id="GO:0008173">
    <property type="term" value="F:RNA methyltransferase activity"/>
    <property type="evidence" value="ECO:0007669"/>
    <property type="project" value="UniProtKB-ARBA"/>
</dbReference>
<protein>
    <submittedName>
        <fullName evidence="6">MT-A70 family methyltransferase</fullName>
    </submittedName>
</protein>
<comment type="similarity">
    <text evidence="4">Belongs to the MT-A70-like family.</text>
</comment>
<proteinExistence type="inferred from homology"/>
<name>A0AA41QRI2_9HYPH</name>
<comment type="caution">
    <text evidence="6">The sequence shown here is derived from an EMBL/GenBank/DDBJ whole genome shotgun (WGS) entry which is preliminary data.</text>
</comment>
<keyword evidence="7" id="KW-1185">Reference proteome</keyword>
<feature type="region of interest" description="Disordered" evidence="5">
    <location>
        <begin position="430"/>
        <end position="475"/>
    </location>
</feature>
<dbReference type="Pfam" id="PF05063">
    <property type="entry name" value="MT-A70"/>
    <property type="match status" value="2"/>
</dbReference>
<dbReference type="GO" id="GO:0032259">
    <property type="term" value="P:methylation"/>
    <property type="evidence" value="ECO:0007669"/>
    <property type="project" value="UniProtKB-KW"/>
</dbReference>
<evidence type="ECO:0000313" key="7">
    <source>
        <dbReference type="Proteomes" id="UP001156140"/>
    </source>
</evidence>
<feature type="region of interest" description="Disordered" evidence="5">
    <location>
        <begin position="545"/>
        <end position="571"/>
    </location>
</feature>
<organism evidence="6 7">
    <name type="scientific">Paradevosia shaoguanensis</name>
    <dbReference type="NCBI Taxonomy" id="1335043"/>
    <lineage>
        <taxon>Bacteria</taxon>
        <taxon>Pseudomonadati</taxon>
        <taxon>Pseudomonadota</taxon>
        <taxon>Alphaproteobacteria</taxon>
        <taxon>Hyphomicrobiales</taxon>
        <taxon>Devosiaceae</taxon>
        <taxon>Paradevosia</taxon>
    </lineage>
</organism>
<dbReference type="PANTHER" id="PTHR12829:SF7">
    <property type="entry name" value="N6-ADENOSINE-METHYLTRANSFERASE CATALYTIC SUBUNIT"/>
    <property type="match status" value="1"/>
</dbReference>
<evidence type="ECO:0000313" key="6">
    <source>
        <dbReference type="EMBL" id="MCI0128679.1"/>
    </source>
</evidence>
<keyword evidence="1 6" id="KW-0489">Methyltransferase</keyword>
<evidence type="ECO:0000256" key="3">
    <source>
        <dbReference type="ARBA" id="ARBA00022691"/>
    </source>
</evidence>
<dbReference type="RefSeq" id="WP_281736767.1">
    <property type="nucleotide sequence ID" value="NZ_JAKETQ010000002.1"/>
</dbReference>
<evidence type="ECO:0000256" key="2">
    <source>
        <dbReference type="ARBA" id="ARBA00022679"/>
    </source>
</evidence>
<dbReference type="EMBL" id="JALAZD010000002">
    <property type="protein sequence ID" value="MCI0128679.1"/>
    <property type="molecule type" value="Genomic_DNA"/>
</dbReference>
<dbReference type="InterPro" id="IPR007757">
    <property type="entry name" value="MT-A70-like"/>
</dbReference>
<evidence type="ECO:0000256" key="5">
    <source>
        <dbReference type="SAM" id="MobiDB-lite"/>
    </source>
</evidence>
<evidence type="ECO:0000256" key="4">
    <source>
        <dbReference type="PROSITE-ProRule" id="PRU00489"/>
    </source>
</evidence>
<evidence type="ECO:0000256" key="1">
    <source>
        <dbReference type="ARBA" id="ARBA00022603"/>
    </source>
</evidence>
<gene>
    <name evidence="6" type="ORF">ML536_17750</name>
</gene>